<organism evidence="1 2">
    <name type="scientific">Streptomyces wedmorensis</name>
    <dbReference type="NCBI Taxonomy" id="43759"/>
    <lineage>
        <taxon>Bacteria</taxon>
        <taxon>Bacillati</taxon>
        <taxon>Actinomycetota</taxon>
        <taxon>Actinomycetes</taxon>
        <taxon>Kitasatosporales</taxon>
        <taxon>Streptomycetaceae</taxon>
        <taxon>Streptomyces</taxon>
    </lineage>
</organism>
<accession>A0ABW6J0X2</accession>
<dbReference type="Proteomes" id="UP001600424">
    <property type="component" value="Unassembled WGS sequence"/>
</dbReference>
<dbReference type="Gene3D" id="2.40.10.10">
    <property type="entry name" value="Trypsin-like serine proteases"/>
    <property type="match status" value="1"/>
</dbReference>
<comment type="caution">
    <text evidence="1">The sequence shown here is derived from an EMBL/GenBank/DDBJ whole genome shotgun (WGS) entry which is preliminary data.</text>
</comment>
<dbReference type="SUPFAM" id="SSF50494">
    <property type="entry name" value="Trypsin-like serine proteases"/>
    <property type="match status" value="1"/>
</dbReference>
<proteinExistence type="predicted"/>
<dbReference type="RefSeq" id="WP_386250698.1">
    <property type="nucleotide sequence ID" value="NZ_JBHTRV010000025.1"/>
</dbReference>
<protein>
    <recommendedName>
        <fullName evidence="3">Serine protease</fullName>
    </recommendedName>
</protein>
<evidence type="ECO:0000313" key="2">
    <source>
        <dbReference type="Proteomes" id="UP001600424"/>
    </source>
</evidence>
<dbReference type="InterPro" id="IPR043504">
    <property type="entry name" value="Peptidase_S1_PA_chymotrypsin"/>
</dbReference>
<dbReference type="EMBL" id="JBHTRV010000025">
    <property type="protein sequence ID" value="MFE5983571.1"/>
    <property type="molecule type" value="Genomic_DNA"/>
</dbReference>
<evidence type="ECO:0000313" key="1">
    <source>
        <dbReference type="EMBL" id="MFE5983571.1"/>
    </source>
</evidence>
<evidence type="ECO:0008006" key="3">
    <source>
        <dbReference type="Google" id="ProtNLM"/>
    </source>
</evidence>
<reference evidence="1 2" key="1">
    <citation type="submission" date="2024-09" db="EMBL/GenBank/DDBJ databases">
        <title>The Natural Products Discovery Center: Release of the First 8490 Sequenced Strains for Exploring Actinobacteria Biosynthetic Diversity.</title>
        <authorList>
            <person name="Kalkreuter E."/>
            <person name="Kautsar S.A."/>
            <person name="Yang D."/>
            <person name="Bader C.D."/>
            <person name="Teijaro C.N."/>
            <person name="Fluegel L."/>
            <person name="Davis C.M."/>
            <person name="Simpson J.R."/>
            <person name="Lauterbach L."/>
            <person name="Steele A.D."/>
            <person name="Gui C."/>
            <person name="Meng S."/>
            <person name="Li G."/>
            <person name="Viehrig K."/>
            <person name="Ye F."/>
            <person name="Su P."/>
            <person name="Kiefer A.F."/>
            <person name="Nichols A."/>
            <person name="Cepeda A.J."/>
            <person name="Yan W."/>
            <person name="Fan B."/>
            <person name="Jiang Y."/>
            <person name="Adhikari A."/>
            <person name="Zheng C.-J."/>
            <person name="Schuster L."/>
            <person name="Cowan T.M."/>
            <person name="Smanski M.J."/>
            <person name="Chevrette M.G."/>
            <person name="De Carvalho L.P.S."/>
            <person name="Shen B."/>
        </authorList>
    </citation>
    <scope>NUCLEOTIDE SEQUENCE [LARGE SCALE GENOMIC DNA]</scope>
    <source>
        <strain evidence="1 2">NPDC056472</strain>
    </source>
</reference>
<dbReference type="InterPro" id="IPR009003">
    <property type="entry name" value="Peptidase_S1_PA"/>
</dbReference>
<name>A0ABW6J0X2_STRWE</name>
<keyword evidence="2" id="KW-1185">Reference proteome</keyword>
<sequence>MPLDRYKSPCPGGYQIHVGDMPVAGTLGARVMWGVPAKDVVITAGHVVNNPNASVFQPGGFGAPGEVHRIGRVAERSARRTYRNVTAFVGSLDDSPESRISCHYDFASIDVANYPTETSYRIPEINEADHPLDIRDPREGEWVQWLGMSTGIVRKGQVKDVSFWMPRSLDPTNVVNEQFFSVYPLTLIEVQGNMPTREGDSGAAVVAVTDRNIVGVHCFGATNRSGKPFTVASGIPAPPGTHERHLLHLLRGGQPLDREDEGVAGLLRSPRSDLRAWPGGVAR</sequence>
<gene>
    <name evidence="1" type="ORF">ACFQ63_28205</name>
</gene>